<dbReference type="InterPro" id="IPR046346">
    <property type="entry name" value="Aminoacid_DH-like_N_sf"/>
</dbReference>
<evidence type="ECO:0000256" key="7">
    <source>
        <dbReference type="ARBA" id="ARBA00023002"/>
    </source>
</evidence>
<name>A0ABV6XJN0_9ACTN</name>
<reference evidence="15 16" key="1">
    <citation type="submission" date="2024-06" db="EMBL/GenBank/DDBJ databases">
        <authorList>
            <person name="Lee S.D."/>
        </authorList>
    </citation>
    <scope>NUCLEOTIDE SEQUENCE [LARGE SCALE GENOMIC DNA]</scope>
    <source>
        <strain evidence="15 16">N1-10</strain>
    </source>
</reference>
<feature type="domain" description="Tetrahydrofolate dehydrogenase/cyclohydrolase NAD(P)-binding" evidence="14">
    <location>
        <begin position="139"/>
        <end position="278"/>
    </location>
</feature>
<dbReference type="SUPFAM" id="SSF53223">
    <property type="entry name" value="Aminoacid dehydrogenase-like, N-terminal domain"/>
    <property type="match status" value="1"/>
</dbReference>
<evidence type="ECO:0000313" key="15">
    <source>
        <dbReference type="EMBL" id="MFC1438475.1"/>
    </source>
</evidence>
<dbReference type="PRINTS" id="PR00085">
    <property type="entry name" value="THFDHDRGNASE"/>
</dbReference>
<evidence type="ECO:0000256" key="9">
    <source>
        <dbReference type="ARBA" id="ARBA00023167"/>
    </source>
</evidence>
<comment type="caution">
    <text evidence="11">Lacks conserved residue(s) required for the propagation of feature annotation.</text>
</comment>
<keyword evidence="4 11" id="KW-0658">Purine biosynthesis</keyword>
<keyword evidence="8 11" id="KW-0368">Histidine biosynthesis</keyword>
<feature type="region of interest" description="Disordered" evidence="12">
    <location>
        <begin position="280"/>
        <end position="326"/>
    </location>
</feature>
<dbReference type="EC" id="1.5.1.5" evidence="11"/>
<dbReference type="PANTHER" id="PTHR48099">
    <property type="entry name" value="C-1-TETRAHYDROFOLATE SYNTHASE, CYTOPLASMIC-RELATED"/>
    <property type="match status" value="1"/>
</dbReference>
<keyword evidence="9 11" id="KW-0486">Methionine biosynthesis</keyword>
<dbReference type="Gene3D" id="3.40.50.10860">
    <property type="entry name" value="Leucine Dehydrogenase, chain A, domain 1"/>
    <property type="match status" value="1"/>
</dbReference>
<dbReference type="InterPro" id="IPR020631">
    <property type="entry name" value="THF_DH/CycHdrlase_NAD-bd_dom"/>
</dbReference>
<keyword evidence="2 11" id="KW-0554">One-carbon metabolism</keyword>
<evidence type="ECO:0000313" key="16">
    <source>
        <dbReference type="Proteomes" id="UP001592581"/>
    </source>
</evidence>
<evidence type="ECO:0000256" key="6">
    <source>
        <dbReference type="ARBA" id="ARBA00022857"/>
    </source>
</evidence>
<dbReference type="InterPro" id="IPR020630">
    <property type="entry name" value="THF_DH/CycHdrlase_cat_dom"/>
</dbReference>
<keyword evidence="7 11" id="KW-0560">Oxidoreductase</keyword>
<dbReference type="Gene3D" id="3.40.50.720">
    <property type="entry name" value="NAD(P)-binding Rossmann-like Domain"/>
    <property type="match status" value="1"/>
</dbReference>
<evidence type="ECO:0000256" key="12">
    <source>
        <dbReference type="SAM" id="MobiDB-lite"/>
    </source>
</evidence>
<keyword evidence="5 11" id="KW-0378">Hydrolase</keyword>
<accession>A0ABV6XJN0</accession>
<organism evidence="15 16">
    <name type="scientific">Streptacidiphilus jeojiensis</name>
    <dbReference type="NCBI Taxonomy" id="3229225"/>
    <lineage>
        <taxon>Bacteria</taxon>
        <taxon>Bacillati</taxon>
        <taxon>Actinomycetota</taxon>
        <taxon>Actinomycetes</taxon>
        <taxon>Kitasatosporales</taxon>
        <taxon>Streptomycetaceae</taxon>
        <taxon>Streptacidiphilus</taxon>
    </lineage>
</organism>
<evidence type="ECO:0000256" key="5">
    <source>
        <dbReference type="ARBA" id="ARBA00022801"/>
    </source>
</evidence>
<dbReference type="SUPFAM" id="SSF51735">
    <property type="entry name" value="NAD(P)-binding Rossmann-fold domains"/>
    <property type="match status" value="1"/>
</dbReference>
<dbReference type="InterPro" id="IPR036291">
    <property type="entry name" value="NAD(P)-bd_dom_sf"/>
</dbReference>
<dbReference type="EMBL" id="JBEUKS010000003">
    <property type="protein sequence ID" value="MFC1438475.1"/>
    <property type="molecule type" value="Genomic_DNA"/>
</dbReference>
<evidence type="ECO:0000256" key="8">
    <source>
        <dbReference type="ARBA" id="ARBA00023102"/>
    </source>
</evidence>
<keyword evidence="3 11" id="KW-0028">Amino-acid biosynthesis</keyword>
<dbReference type="EC" id="3.5.4.9" evidence="11"/>
<gene>
    <name evidence="11" type="primary">folD</name>
    <name evidence="15" type="ORF">ABUW04_09430</name>
</gene>
<dbReference type="Pfam" id="PF00763">
    <property type="entry name" value="THF_DHG_CYH"/>
    <property type="match status" value="1"/>
</dbReference>
<dbReference type="InterPro" id="IPR000672">
    <property type="entry name" value="THF_DH/CycHdrlase"/>
</dbReference>
<feature type="binding site" evidence="11">
    <location>
        <begin position="165"/>
        <end position="167"/>
    </location>
    <ligand>
        <name>NADP(+)</name>
        <dbReference type="ChEBI" id="CHEBI:58349"/>
    </ligand>
</feature>
<evidence type="ECO:0000256" key="3">
    <source>
        <dbReference type="ARBA" id="ARBA00022605"/>
    </source>
</evidence>
<dbReference type="PROSITE" id="PS00767">
    <property type="entry name" value="THF_DHG_CYH_2"/>
    <property type="match status" value="1"/>
</dbReference>
<dbReference type="RefSeq" id="WP_380564007.1">
    <property type="nucleotide sequence ID" value="NZ_JBEUKS010000003.1"/>
</dbReference>
<dbReference type="InterPro" id="IPR020867">
    <property type="entry name" value="THF_DH/CycHdrlase_CS"/>
</dbReference>
<evidence type="ECO:0000256" key="4">
    <source>
        <dbReference type="ARBA" id="ARBA00022755"/>
    </source>
</evidence>
<protein>
    <recommendedName>
        <fullName evidence="11">Bifunctional protein FolD</fullName>
    </recommendedName>
    <domain>
        <recommendedName>
            <fullName evidence="11">Methylenetetrahydrofolate dehydrogenase</fullName>
            <ecNumber evidence="11">1.5.1.5</ecNumber>
        </recommendedName>
    </domain>
    <domain>
        <recommendedName>
            <fullName evidence="11">Methenyltetrahydrofolate cyclohydrolase</fullName>
            <ecNumber evidence="11">3.5.4.9</ecNumber>
        </recommendedName>
    </domain>
</protein>
<proteinExistence type="inferred from homology"/>
<dbReference type="Proteomes" id="UP001592581">
    <property type="component" value="Unassembled WGS sequence"/>
</dbReference>
<keyword evidence="10 11" id="KW-0511">Multifunctional enzyme</keyword>
<evidence type="ECO:0000256" key="2">
    <source>
        <dbReference type="ARBA" id="ARBA00022563"/>
    </source>
</evidence>
<evidence type="ECO:0000259" key="14">
    <source>
        <dbReference type="Pfam" id="PF02882"/>
    </source>
</evidence>
<dbReference type="HAMAP" id="MF_01576">
    <property type="entry name" value="THF_DHG_CYH"/>
    <property type="match status" value="1"/>
</dbReference>
<evidence type="ECO:0000259" key="13">
    <source>
        <dbReference type="Pfam" id="PF00763"/>
    </source>
</evidence>
<comment type="caution">
    <text evidence="15">The sequence shown here is derived from an EMBL/GenBank/DDBJ whole genome shotgun (WGS) entry which is preliminary data.</text>
</comment>
<feature type="compositionally biased region" description="Pro residues" evidence="12">
    <location>
        <begin position="284"/>
        <end position="304"/>
    </location>
</feature>
<comment type="function">
    <text evidence="11">Catalyzes the oxidation of 5,10-methylenetetrahydrofolate to 5,10-methenyltetrahydrofolate and then the hydrolysis of 5,10-methenyltetrahydrofolate to 10-formyltetrahydrofolate.</text>
</comment>
<keyword evidence="16" id="KW-1185">Reference proteome</keyword>
<evidence type="ECO:0000256" key="1">
    <source>
        <dbReference type="ARBA" id="ARBA00004777"/>
    </source>
</evidence>
<dbReference type="PANTHER" id="PTHR48099:SF5">
    <property type="entry name" value="C-1-TETRAHYDROFOLATE SYNTHASE, CYTOPLASMIC"/>
    <property type="match status" value="1"/>
</dbReference>
<dbReference type="Pfam" id="PF02882">
    <property type="entry name" value="THF_DHG_CYH_C"/>
    <property type="match status" value="1"/>
</dbReference>
<comment type="similarity">
    <text evidence="11">Belongs to the tetrahydrofolate dehydrogenase/cyclohydrolase family.</text>
</comment>
<dbReference type="CDD" id="cd01080">
    <property type="entry name" value="NAD_bind_m-THF_DH_Cyclohyd"/>
    <property type="match status" value="1"/>
</dbReference>
<comment type="catalytic activity">
    <reaction evidence="11">
        <text>(6R)-5,10-methenyltetrahydrofolate + H2O = (6R)-10-formyltetrahydrofolate + H(+)</text>
        <dbReference type="Rhea" id="RHEA:23700"/>
        <dbReference type="ChEBI" id="CHEBI:15377"/>
        <dbReference type="ChEBI" id="CHEBI:15378"/>
        <dbReference type="ChEBI" id="CHEBI:57455"/>
        <dbReference type="ChEBI" id="CHEBI:195366"/>
        <dbReference type="EC" id="3.5.4.9"/>
    </reaction>
</comment>
<sequence>MTTTIDGRKVAQRIRTGVAEDVARAARLGGPVPGLATILVGDDPASTVYVAAKRRAVREAGMRDFHRSLPATSTHDQVAAVIDELALDPEVSGILLQLPLPGALDAAALIDRIPVGKDVDGLTTASAGLLTRGRFGLRPCTPSGVIELLDAARVPLRGAHAAVVGWGELVGRPMAQLLLRRGATVTVAHEHTPDLAAVTRPADVLVVATGVLGLIGPEHVKPGAAVIDVGIHRTDRGLRGDVRTAELDGIAGCITPVPGGVGPMTIAMLMVNTLQAARWAADPGTPPGTPPSTPSPPPRPCPPDRPVRAQHITPTGAAPGRRHRRL</sequence>
<comment type="catalytic activity">
    <reaction evidence="11">
        <text>(6R)-5,10-methylene-5,6,7,8-tetrahydrofolate + NADP(+) = (6R)-5,10-methenyltetrahydrofolate + NADPH</text>
        <dbReference type="Rhea" id="RHEA:22812"/>
        <dbReference type="ChEBI" id="CHEBI:15636"/>
        <dbReference type="ChEBI" id="CHEBI:57455"/>
        <dbReference type="ChEBI" id="CHEBI:57783"/>
        <dbReference type="ChEBI" id="CHEBI:58349"/>
        <dbReference type="EC" id="1.5.1.5"/>
    </reaction>
</comment>
<feature type="binding site" evidence="11">
    <location>
        <position position="231"/>
    </location>
    <ligand>
        <name>NADP(+)</name>
        <dbReference type="ChEBI" id="CHEBI:58349"/>
    </ligand>
</feature>
<keyword evidence="6 11" id="KW-0521">NADP</keyword>
<feature type="domain" description="Tetrahydrofolate dehydrogenase/cyclohydrolase catalytic" evidence="13">
    <location>
        <begin position="5"/>
        <end position="120"/>
    </location>
</feature>
<comment type="subunit">
    <text evidence="11">Homodimer.</text>
</comment>
<evidence type="ECO:0000256" key="10">
    <source>
        <dbReference type="ARBA" id="ARBA00023268"/>
    </source>
</evidence>
<evidence type="ECO:0000256" key="11">
    <source>
        <dbReference type="HAMAP-Rule" id="MF_01576"/>
    </source>
</evidence>
<comment type="pathway">
    <text evidence="1 11">One-carbon metabolism; tetrahydrofolate interconversion.</text>
</comment>